<evidence type="ECO:0008006" key="4">
    <source>
        <dbReference type="Google" id="ProtNLM"/>
    </source>
</evidence>
<evidence type="ECO:0000313" key="3">
    <source>
        <dbReference type="Proteomes" id="UP000264062"/>
    </source>
</evidence>
<protein>
    <recommendedName>
        <fullName evidence="4">DUF4845 domain-containing protein</fullName>
    </recommendedName>
</protein>
<name>A0A350HAN8_UNCW3</name>
<dbReference type="AlphaFoldDB" id="A0A350HAN8"/>
<gene>
    <name evidence="2" type="ORF">DCW38_05425</name>
</gene>
<evidence type="ECO:0000256" key="1">
    <source>
        <dbReference type="SAM" id="Phobius"/>
    </source>
</evidence>
<keyword evidence="1" id="KW-0812">Transmembrane</keyword>
<evidence type="ECO:0000313" key="2">
    <source>
        <dbReference type="EMBL" id="HAV92604.1"/>
    </source>
</evidence>
<comment type="caution">
    <text evidence="2">The sequence shown here is derived from an EMBL/GenBank/DDBJ whole genome shotgun (WGS) entry which is preliminary data.</text>
</comment>
<accession>A0A350HAN8</accession>
<dbReference type="EMBL" id="DMZY01000160">
    <property type="protein sequence ID" value="HAV92604.1"/>
    <property type="molecule type" value="Genomic_DNA"/>
</dbReference>
<dbReference type="Proteomes" id="UP000264062">
    <property type="component" value="Unassembled WGS sequence"/>
</dbReference>
<keyword evidence="1" id="KW-0472">Membrane</keyword>
<proteinExistence type="predicted"/>
<keyword evidence="1" id="KW-1133">Transmembrane helix</keyword>
<reference evidence="2 3" key="1">
    <citation type="journal article" date="2018" name="Nat. Biotechnol.">
        <title>A standardized bacterial taxonomy based on genome phylogeny substantially revises the tree of life.</title>
        <authorList>
            <person name="Parks D.H."/>
            <person name="Chuvochina M."/>
            <person name="Waite D.W."/>
            <person name="Rinke C."/>
            <person name="Skarshewski A."/>
            <person name="Chaumeil P.A."/>
            <person name="Hugenholtz P."/>
        </authorList>
    </citation>
    <scope>NUCLEOTIDE SEQUENCE [LARGE SCALE GENOMIC DNA]</scope>
    <source>
        <strain evidence="2">UBA9956</strain>
    </source>
</reference>
<sequence length="114" mass="13255">MLNFIKIAVILLIIALLGYMGWQYIAIEIKAMQVKGDVDQTLYGEIRNDEYVVLERTLEKLKEKGIYLEYGDMMIEKTKGSVHVEFSYTDSITIPFIKKSFYFEEKINTTVTPN</sequence>
<feature type="transmembrane region" description="Helical" evidence="1">
    <location>
        <begin position="7"/>
        <end position="25"/>
    </location>
</feature>
<organism evidence="2 3">
    <name type="scientific">candidate division WOR-3 bacterium</name>
    <dbReference type="NCBI Taxonomy" id="2052148"/>
    <lineage>
        <taxon>Bacteria</taxon>
        <taxon>Bacteria division WOR-3</taxon>
    </lineage>
</organism>